<keyword evidence="1" id="KW-0378">Hydrolase</keyword>
<dbReference type="Pfam" id="PF00326">
    <property type="entry name" value="Peptidase_S9"/>
    <property type="match status" value="1"/>
</dbReference>
<dbReference type="GO" id="GO:0006508">
    <property type="term" value="P:proteolysis"/>
    <property type="evidence" value="ECO:0007669"/>
    <property type="project" value="InterPro"/>
</dbReference>
<evidence type="ECO:0000313" key="5">
    <source>
        <dbReference type="Proteomes" id="UP000248987"/>
    </source>
</evidence>
<dbReference type="Gene3D" id="2.130.10.10">
    <property type="entry name" value="YVTN repeat-like/Quinoprotein amine dehydrogenase"/>
    <property type="match status" value="1"/>
</dbReference>
<keyword evidence="4" id="KW-0031">Aminopeptidase</keyword>
<keyword evidence="2" id="KW-0812">Transmembrane</keyword>
<dbReference type="AlphaFoldDB" id="A0A1A7QZ12"/>
<keyword evidence="4" id="KW-0645">Protease</keyword>
<dbReference type="GO" id="GO:0004177">
    <property type="term" value="F:aminopeptidase activity"/>
    <property type="evidence" value="ECO:0007669"/>
    <property type="project" value="UniProtKB-KW"/>
</dbReference>
<dbReference type="SUPFAM" id="SSF53474">
    <property type="entry name" value="alpha/beta-Hydrolases"/>
    <property type="match status" value="1"/>
</dbReference>
<keyword evidence="2" id="KW-0472">Membrane</keyword>
<dbReference type="OrthoDB" id="9812921at2"/>
<dbReference type="PANTHER" id="PTHR42776">
    <property type="entry name" value="SERINE PEPTIDASE S9 FAMILY MEMBER"/>
    <property type="match status" value="1"/>
</dbReference>
<keyword evidence="5" id="KW-1185">Reference proteome</keyword>
<dbReference type="GO" id="GO:0004252">
    <property type="term" value="F:serine-type endopeptidase activity"/>
    <property type="evidence" value="ECO:0007669"/>
    <property type="project" value="TreeGrafter"/>
</dbReference>
<dbReference type="RefSeq" id="WP_066436869.1">
    <property type="nucleotide sequence ID" value="NZ_LZRN01000038.1"/>
</dbReference>
<accession>A0A1A7QZ12</accession>
<comment type="caution">
    <text evidence="4">The sequence shown here is derived from an EMBL/GenBank/DDBJ whole genome shotgun (WGS) entry which is preliminary data.</text>
</comment>
<protein>
    <submittedName>
        <fullName evidence="4">Dipeptidyl aminopeptidase/acylaminoacyl peptidase</fullName>
    </submittedName>
</protein>
<gene>
    <name evidence="4" type="ORF">LX77_03566</name>
</gene>
<name>A0A1A7QZ12_9FLAO</name>
<dbReference type="Gene3D" id="3.40.50.1820">
    <property type="entry name" value="alpha/beta hydrolase"/>
    <property type="match status" value="1"/>
</dbReference>
<evidence type="ECO:0000259" key="3">
    <source>
        <dbReference type="Pfam" id="PF00326"/>
    </source>
</evidence>
<sequence length="859" mass="99075">MIITKLFRFSILGTLYISVYSFITLSLSAQSLESKKLYESKLDSLWSNNTYIHALSSNGDWVAFKEQFNGTSILFLRHTSKPITFQLKAGDVFKFSNDSGWFAYSTADNALKTIDLKSQEQNTYENVSSFEFSSDGHFIALLTFEKTLWIVNLQNKDVFKIDHTTDYVWNPTKNKLAIERIIDDLPQLILYNTKIKQIENLCEIKEGSFSKLTWNHMGNSLGILEHTDSQDKIHYFGLRNGSFTKHHILASSELMNYTLSEQGLWISDDGRFVFFYRNKSDIEADPNASVEIWNTGGPWIYPRAKAYETNERTRLLTLWDISSNQLRDIGDETTPIVRFNPNHSSAVVYNPLIHEPQYRQFPTTDLYLKTLKTGKKTLIAKDVSTESGCFMFSPLGRYVTYFKKEHWWVYDTLNGIHLNLTKGLEGVFHDKDIYMNKEGQPYGNPGWDCDEKHIILYDKFDVWIIGVDGQYKRKITSGKENKIIYRILRDDSTYIGSLQSLTGISYDLDSGLLLTMVGDTFKYGYAQWTLVDDYQDLIFESQNMEEAILSSDRNLLVYKKSAYDNPPGIYALDTNGGKEHLLYQSNASLKDYDLGTHRLLNYQSDTGEELKAVLIYPAQFDPKKTYPMITWIYENNSNQINYYSPPSNPGVAGFNILDYVTKGYFILLPDITYTLGKPGESAVTSVEAAVKMALKNPFIDKNRVGLIGHSFGGYETAFIATQTNLFSAAVAGSAVTDLVSFYHDVAWDWNINQMWRCEKQQFRMGFPFYDLKEAYYRNSPLSHVETLNTPLLLWTGKYDNNINWQQSIYLHMAMKRLKKPGKLLLFENEGHFLISPDNQKFLSDELMKWFDNYLKNRKE</sequence>
<proteinExistence type="predicted"/>
<evidence type="ECO:0000313" key="4">
    <source>
        <dbReference type="EMBL" id="RAJ19207.1"/>
    </source>
</evidence>
<dbReference type="InterPro" id="IPR015943">
    <property type="entry name" value="WD40/YVTN_repeat-like_dom_sf"/>
</dbReference>
<dbReference type="SUPFAM" id="SSF82171">
    <property type="entry name" value="DPP6 N-terminal domain-like"/>
    <property type="match status" value="1"/>
</dbReference>
<feature type="domain" description="Peptidase S9 prolyl oligopeptidase catalytic" evidence="3">
    <location>
        <begin position="678"/>
        <end position="856"/>
    </location>
</feature>
<feature type="transmembrane region" description="Helical" evidence="2">
    <location>
        <begin position="7"/>
        <end position="27"/>
    </location>
</feature>
<organism evidence="4 5">
    <name type="scientific">Gelidibacter algens</name>
    <dbReference type="NCBI Taxonomy" id="49280"/>
    <lineage>
        <taxon>Bacteria</taxon>
        <taxon>Pseudomonadati</taxon>
        <taxon>Bacteroidota</taxon>
        <taxon>Flavobacteriia</taxon>
        <taxon>Flavobacteriales</taxon>
        <taxon>Flavobacteriaceae</taxon>
        <taxon>Gelidibacter</taxon>
    </lineage>
</organism>
<keyword evidence="2" id="KW-1133">Transmembrane helix</keyword>
<evidence type="ECO:0000256" key="1">
    <source>
        <dbReference type="ARBA" id="ARBA00022801"/>
    </source>
</evidence>
<dbReference type="Proteomes" id="UP000248987">
    <property type="component" value="Unassembled WGS sequence"/>
</dbReference>
<dbReference type="EMBL" id="QLLQ01000022">
    <property type="protein sequence ID" value="RAJ19207.1"/>
    <property type="molecule type" value="Genomic_DNA"/>
</dbReference>
<dbReference type="PANTHER" id="PTHR42776:SF27">
    <property type="entry name" value="DIPEPTIDYL PEPTIDASE FAMILY MEMBER 6"/>
    <property type="match status" value="1"/>
</dbReference>
<dbReference type="STRING" id="49280.A9996_15075"/>
<dbReference type="InterPro" id="IPR001375">
    <property type="entry name" value="Peptidase_S9_cat"/>
</dbReference>
<evidence type="ECO:0000256" key="2">
    <source>
        <dbReference type="SAM" id="Phobius"/>
    </source>
</evidence>
<dbReference type="InterPro" id="IPR029058">
    <property type="entry name" value="AB_hydrolase_fold"/>
</dbReference>
<reference evidence="4 5" key="1">
    <citation type="submission" date="2018-06" db="EMBL/GenBank/DDBJ databases">
        <title>Genomic Encyclopedia of Archaeal and Bacterial Type Strains, Phase II (KMG-II): from individual species to whole genera.</title>
        <authorList>
            <person name="Goeker M."/>
        </authorList>
    </citation>
    <scope>NUCLEOTIDE SEQUENCE [LARGE SCALE GENOMIC DNA]</scope>
    <source>
        <strain evidence="4 5">DSM 12408</strain>
    </source>
</reference>